<evidence type="ECO:0000256" key="8">
    <source>
        <dbReference type="ARBA" id="ARBA00022842"/>
    </source>
</evidence>
<evidence type="ECO:0000256" key="15">
    <source>
        <dbReference type="PIRSR" id="PIRSR600183-50"/>
    </source>
</evidence>
<evidence type="ECO:0000256" key="12">
    <source>
        <dbReference type="ARBA" id="ARBA00023239"/>
    </source>
</evidence>
<dbReference type="Gene3D" id="2.40.37.10">
    <property type="entry name" value="Lyase, Ornithine Decarboxylase, Chain A, domain 1"/>
    <property type="match status" value="1"/>
</dbReference>
<feature type="modified residue" description="N6-(pyridoxal phosphate)lysine" evidence="14">
    <location>
        <position position="101"/>
    </location>
</feature>
<reference evidence="19" key="1">
    <citation type="journal article" date="2014" name="Int. J. Syst. Evol. Microbiol.">
        <title>Complete genome sequence of Corynebacterium casei LMG S-19264T (=DSM 44701T), isolated from a smear-ripened cheese.</title>
        <authorList>
            <consortium name="US DOE Joint Genome Institute (JGI-PGF)"/>
            <person name="Walter F."/>
            <person name="Albersmeier A."/>
            <person name="Kalinowski J."/>
            <person name="Ruckert C."/>
        </authorList>
    </citation>
    <scope>NUCLEOTIDE SEQUENCE</scope>
    <source>
        <strain evidence="19">KCTC 42590</strain>
    </source>
</reference>
<dbReference type="GO" id="GO:0008792">
    <property type="term" value="F:arginine decarboxylase activity"/>
    <property type="evidence" value="ECO:0007669"/>
    <property type="project" value="UniProtKB-UniRule"/>
</dbReference>
<dbReference type="CDD" id="cd06830">
    <property type="entry name" value="PLPDE_III_ADC"/>
    <property type="match status" value="1"/>
</dbReference>
<evidence type="ECO:0000313" key="20">
    <source>
        <dbReference type="Proteomes" id="UP000630923"/>
    </source>
</evidence>
<keyword evidence="9 14" id="KW-0663">Pyridoxal phosphate</keyword>
<reference evidence="19" key="2">
    <citation type="submission" date="2020-09" db="EMBL/GenBank/DDBJ databases">
        <authorList>
            <person name="Sun Q."/>
            <person name="Kim S."/>
        </authorList>
    </citation>
    <scope>NUCLEOTIDE SEQUENCE</scope>
    <source>
        <strain evidence="19">KCTC 42590</strain>
    </source>
</reference>
<feature type="domain" description="Arginine decarboxylase C-terminal helical" evidence="18">
    <location>
        <begin position="582"/>
        <end position="634"/>
    </location>
</feature>
<keyword evidence="11" id="KW-0620">Polyamine biosynthesis</keyword>
<evidence type="ECO:0000256" key="13">
    <source>
        <dbReference type="NCBIfam" id="TIGR01273"/>
    </source>
</evidence>
<comment type="cofactor">
    <cofactor evidence="2">
        <name>Mg(2+)</name>
        <dbReference type="ChEBI" id="CHEBI:18420"/>
    </cofactor>
</comment>
<name>A0A919APS4_9PROT</name>
<evidence type="ECO:0000256" key="5">
    <source>
        <dbReference type="ARBA" id="ARBA00012426"/>
    </source>
</evidence>
<comment type="caution">
    <text evidence="19">The sequence shown here is derived from an EMBL/GenBank/DDBJ whole genome shotgun (WGS) entry which is preliminary data.</text>
</comment>
<dbReference type="InterPro" id="IPR040634">
    <property type="entry name" value="Arg_decarb_HB"/>
</dbReference>
<dbReference type="PRINTS" id="PR01180">
    <property type="entry name" value="ARGDCRBXLASE"/>
</dbReference>
<dbReference type="SUPFAM" id="SSF50621">
    <property type="entry name" value="Alanine racemase C-terminal domain-like"/>
    <property type="match status" value="1"/>
</dbReference>
<dbReference type="PANTHER" id="PTHR43295:SF9">
    <property type="entry name" value="BIOSYNTHETIC ARGININE DECARBOXYLASE"/>
    <property type="match status" value="1"/>
</dbReference>
<evidence type="ECO:0000256" key="11">
    <source>
        <dbReference type="ARBA" id="ARBA00023115"/>
    </source>
</evidence>
<evidence type="ECO:0000256" key="6">
    <source>
        <dbReference type="ARBA" id="ARBA00022723"/>
    </source>
</evidence>
<protein>
    <recommendedName>
        <fullName evidence="5 13">Arginine decarboxylase</fullName>
        <ecNumber evidence="5 13">4.1.1.19</ecNumber>
    </recommendedName>
</protein>
<dbReference type="InterPro" id="IPR000183">
    <property type="entry name" value="Orn/DAP/Arg_de-COase"/>
</dbReference>
<evidence type="ECO:0000259" key="17">
    <source>
        <dbReference type="Pfam" id="PF17810"/>
    </source>
</evidence>
<dbReference type="PROSITE" id="PS00878">
    <property type="entry name" value="ODR_DC_2_1"/>
    <property type="match status" value="1"/>
</dbReference>
<dbReference type="SUPFAM" id="SSF51419">
    <property type="entry name" value="PLP-binding barrel"/>
    <property type="match status" value="1"/>
</dbReference>
<dbReference type="EC" id="4.1.1.19" evidence="5 13"/>
<dbReference type="PIRSF" id="PIRSF001336">
    <property type="entry name" value="Arg_decrbxlase"/>
    <property type="match status" value="1"/>
</dbReference>
<gene>
    <name evidence="19" type="primary">speA</name>
    <name evidence="19" type="ORF">GCM10017044_12390</name>
</gene>
<evidence type="ECO:0000256" key="14">
    <source>
        <dbReference type="PIRSR" id="PIRSR001336-50"/>
    </source>
</evidence>
<dbReference type="Pfam" id="PF17944">
    <property type="entry name" value="Arg_decarbox_C"/>
    <property type="match status" value="1"/>
</dbReference>
<evidence type="ECO:0000256" key="7">
    <source>
        <dbReference type="ARBA" id="ARBA00022793"/>
    </source>
</evidence>
<proteinExistence type="inferred from homology"/>
<keyword evidence="6" id="KW-0479">Metal-binding</keyword>
<dbReference type="Gene3D" id="1.10.287.3440">
    <property type="match status" value="1"/>
</dbReference>
<dbReference type="GO" id="GO:0008295">
    <property type="term" value="P:spermidine biosynthetic process"/>
    <property type="evidence" value="ECO:0007669"/>
    <property type="project" value="UniProtKB-UniRule"/>
</dbReference>
<dbReference type="InterPro" id="IPR041128">
    <property type="entry name" value="Arg_decarbox_C"/>
</dbReference>
<dbReference type="GO" id="GO:0006527">
    <property type="term" value="P:L-arginine catabolic process"/>
    <property type="evidence" value="ECO:0007669"/>
    <property type="project" value="InterPro"/>
</dbReference>
<feature type="active site" description="Proton donor" evidence="15">
    <location>
        <position position="501"/>
    </location>
</feature>
<keyword evidence="12" id="KW-0456">Lyase</keyword>
<keyword evidence="20" id="KW-1185">Reference proteome</keyword>
<feature type="domain" description="Arginine decarboxylase helical bundle" evidence="17">
    <location>
        <begin position="369"/>
        <end position="450"/>
    </location>
</feature>
<dbReference type="Gene3D" id="3.20.20.10">
    <property type="entry name" value="Alanine racemase"/>
    <property type="match status" value="1"/>
</dbReference>
<dbReference type="Proteomes" id="UP000630923">
    <property type="component" value="Unassembled WGS sequence"/>
</dbReference>
<sequence length="636" mass="70569">MATWTIKDSNDLYRISQWGDGYYGISDAGLLTVYPKRENQSVRIPIGEVVEELREKNIQFPVVIRFLDVLCSRVQRLNRAFGDAIADQNYGGAYRGVYPIKVNQMREVVDEIVSAGEPYHYGLEAGSKPELMAVLSCDLSAEALTICNGYKDEEFLRLALLGRKFGRKVIVVVEKFSEIKPLLRLAREMDCKPMIGMRVKMRVKTGGRWSASSGERAKFGLSVSEMLQAIDLIRSEGFGDCIDLLHFHVGSQLSDLRYIQEAVEEAARIYARLIKRDVPLKYLDIGGGLAVDYDGSGTNASSSMNYSLEDYASTVVGIVKQVCELEHVEDPNLVSESGRAMVAHHSCVIMEVIGEISTQARLKETNIAADAHYLVRNMLDVYEDLDRDSNFAEAYGNAAKLLEDVLAAFKLGVVGLDQVADAETLYWKILKKVHSNLLQEDGPADLLSELGDLLSSQYLCNFSLFQSAADSWAIDQVLPIAPLARLGEEPTNDCTLVDITCDSDGKISNFIGDGGQATTLPLHTLGGSEPYYIGLFMTGAYQDVMGDMHNLFGRLSEAHVFCDEDDPTDFYIEEYIRGSSSAQVLQSMQYNPDSMAQFVKKKIDAEVKRGTIKARDGVGLVDFYEDCLRGDTYLKP</sequence>
<dbReference type="GO" id="GO:0046872">
    <property type="term" value="F:metal ion binding"/>
    <property type="evidence" value="ECO:0007669"/>
    <property type="project" value="UniProtKB-KW"/>
</dbReference>
<dbReference type="InterPro" id="IPR029066">
    <property type="entry name" value="PLP-binding_barrel"/>
</dbReference>
<organism evidence="19 20">
    <name type="scientific">Kordiimonas sediminis</name>
    <dbReference type="NCBI Taxonomy" id="1735581"/>
    <lineage>
        <taxon>Bacteria</taxon>
        <taxon>Pseudomonadati</taxon>
        <taxon>Pseudomonadota</taxon>
        <taxon>Alphaproteobacteria</taxon>
        <taxon>Kordiimonadales</taxon>
        <taxon>Kordiimonadaceae</taxon>
        <taxon>Kordiimonas</taxon>
    </lineage>
</organism>
<comment type="similarity">
    <text evidence="4">Belongs to the Orn/Lys/Arg decarboxylase class-II family. SpeA subfamily.</text>
</comment>
<dbReference type="InterPro" id="IPR022653">
    <property type="entry name" value="De-COase2_pyr-phos_BS"/>
</dbReference>
<dbReference type="NCBIfam" id="NF003763">
    <property type="entry name" value="PRK05354.1"/>
    <property type="match status" value="1"/>
</dbReference>
<evidence type="ECO:0000259" key="16">
    <source>
        <dbReference type="Pfam" id="PF02784"/>
    </source>
</evidence>
<keyword evidence="10" id="KW-0745">Spermidine biosynthesis</keyword>
<evidence type="ECO:0000256" key="1">
    <source>
        <dbReference type="ARBA" id="ARBA00001933"/>
    </source>
</evidence>
<evidence type="ECO:0000313" key="19">
    <source>
        <dbReference type="EMBL" id="GHF19330.1"/>
    </source>
</evidence>
<dbReference type="EMBL" id="BNCI01000001">
    <property type="protein sequence ID" value="GHF19330.1"/>
    <property type="molecule type" value="Genomic_DNA"/>
</dbReference>
<keyword evidence="7" id="KW-0210">Decarboxylase</keyword>
<comment type="cofactor">
    <cofactor evidence="1 14">
        <name>pyridoxal 5'-phosphate</name>
        <dbReference type="ChEBI" id="CHEBI:597326"/>
    </cofactor>
</comment>
<feature type="domain" description="Orn/DAP/Arg decarboxylase 2 N-terminal" evidence="16">
    <location>
        <begin position="91"/>
        <end position="343"/>
    </location>
</feature>
<evidence type="ECO:0000259" key="18">
    <source>
        <dbReference type="Pfam" id="PF17944"/>
    </source>
</evidence>
<evidence type="ECO:0000256" key="9">
    <source>
        <dbReference type="ARBA" id="ARBA00022898"/>
    </source>
</evidence>
<dbReference type="InterPro" id="IPR009006">
    <property type="entry name" value="Ala_racemase/Decarboxylase_C"/>
</dbReference>
<comment type="function">
    <text evidence="3">Catalyzes the biosynthesis of agmatine from arginine.</text>
</comment>
<evidence type="ECO:0000256" key="3">
    <source>
        <dbReference type="ARBA" id="ARBA00002257"/>
    </source>
</evidence>
<dbReference type="PRINTS" id="PR01179">
    <property type="entry name" value="ODADCRBXLASE"/>
</dbReference>
<evidence type="ECO:0000256" key="4">
    <source>
        <dbReference type="ARBA" id="ARBA00008357"/>
    </source>
</evidence>
<accession>A0A919APS4</accession>
<dbReference type="Pfam" id="PF02784">
    <property type="entry name" value="Orn_Arg_deC_N"/>
    <property type="match status" value="1"/>
</dbReference>
<dbReference type="NCBIfam" id="TIGR01273">
    <property type="entry name" value="speA"/>
    <property type="match status" value="1"/>
</dbReference>
<dbReference type="Gene3D" id="1.20.58.930">
    <property type="match status" value="1"/>
</dbReference>
<dbReference type="InterPro" id="IPR022644">
    <property type="entry name" value="De-COase2_N"/>
</dbReference>
<dbReference type="InterPro" id="IPR002985">
    <property type="entry name" value="Arg_decrbxlase"/>
</dbReference>
<evidence type="ECO:0000256" key="2">
    <source>
        <dbReference type="ARBA" id="ARBA00001946"/>
    </source>
</evidence>
<dbReference type="AlphaFoldDB" id="A0A919APS4"/>
<evidence type="ECO:0000256" key="10">
    <source>
        <dbReference type="ARBA" id="ARBA00023066"/>
    </source>
</evidence>
<dbReference type="PANTHER" id="PTHR43295">
    <property type="entry name" value="ARGININE DECARBOXYLASE"/>
    <property type="match status" value="1"/>
</dbReference>
<dbReference type="Pfam" id="PF17810">
    <property type="entry name" value="Arg_decarb_HB"/>
    <property type="match status" value="1"/>
</dbReference>
<keyword evidence="8" id="KW-0460">Magnesium</keyword>
<dbReference type="RefSeq" id="WP_191250915.1">
    <property type="nucleotide sequence ID" value="NZ_BNCI01000001.1"/>
</dbReference>